<dbReference type="InterPro" id="IPR035965">
    <property type="entry name" value="PAS-like_dom_sf"/>
</dbReference>
<dbReference type="InterPro" id="IPR005467">
    <property type="entry name" value="His_kinase_dom"/>
</dbReference>
<dbReference type="Pfam" id="PF01590">
    <property type="entry name" value="GAF"/>
    <property type="match status" value="1"/>
</dbReference>
<reference evidence="13" key="2">
    <citation type="submission" date="2020-09" db="EMBL/GenBank/DDBJ databases">
        <authorList>
            <person name="Sun Q."/>
            <person name="Zhou Y."/>
        </authorList>
    </citation>
    <scope>NUCLEOTIDE SEQUENCE</scope>
    <source>
        <strain evidence="13">CGMCC 1.12214</strain>
    </source>
</reference>
<dbReference type="InterPro" id="IPR050351">
    <property type="entry name" value="BphY/WalK/GraS-like"/>
</dbReference>
<dbReference type="FunFam" id="3.30.565.10:FF:000006">
    <property type="entry name" value="Sensor histidine kinase WalK"/>
    <property type="match status" value="1"/>
</dbReference>
<dbReference type="InterPro" id="IPR043150">
    <property type="entry name" value="Phytochrome_PHY_sf"/>
</dbReference>
<evidence type="ECO:0000256" key="6">
    <source>
        <dbReference type="ARBA" id="ARBA00022606"/>
    </source>
</evidence>
<dbReference type="InterPro" id="IPR003594">
    <property type="entry name" value="HATPase_dom"/>
</dbReference>
<dbReference type="InterPro" id="IPR003018">
    <property type="entry name" value="GAF"/>
</dbReference>
<feature type="domain" description="Phytochrome chromophore attachment site" evidence="11">
    <location>
        <begin position="142"/>
        <end position="300"/>
    </location>
</feature>
<organism evidence="13 14">
    <name type="scientific">Alsobacter metallidurans</name>
    <dbReference type="NCBI Taxonomy" id="340221"/>
    <lineage>
        <taxon>Bacteria</taxon>
        <taxon>Pseudomonadati</taxon>
        <taxon>Pseudomonadota</taxon>
        <taxon>Alphaproteobacteria</taxon>
        <taxon>Hyphomicrobiales</taxon>
        <taxon>Alsobacteraceae</taxon>
        <taxon>Alsobacter</taxon>
    </lineage>
</organism>
<dbReference type="Gene3D" id="3.30.450.270">
    <property type="match status" value="1"/>
</dbReference>
<keyword evidence="8 13" id="KW-0418">Kinase</keyword>
<evidence type="ECO:0000256" key="3">
    <source>
        <dbReference type="ARBA" id="ARBA00012438"/>
    </source>
</evidence>
<reference evidence="13" key="1">
    <citation type="journal article" date="2014" name="Int. J. Syst. Evol. Microbiol.">
        <title>Complete genome sequence of Corynebacterium casei LMG S-19264T (=DSM 44701T), isolated from a smear-ripened cheese.</title>
        <authorList>
            <consortium name="US DOE Joint Genome Institute (JGI-PGF)"/>
            <person name="Walter F."/>
            <person name="Albersmeier A."/>
            <person name="Kalinowski J."/>
            <person name="Ruckert C."/>
        </authorList>
    </citation>
    <scope>NUCLEOTIDE SEQUENCE</scope>
    <source>
        <strain evidence="13">CGMCC 1.12214</strain>
    </source>
</reference>
<dbReference type="InterPro" id="IPR001294">
    <property type="entry name" value="Phytochrome"/>
</dbReference>
<dbReference type="InterPro" id="IPR003661">
    <property type="entry name" value="HisK_dim/P_dom"/>
</dbReference>
<name>A0A917IAE5_9HYPH</name>
<dbReference type="InterPro" id="IPR029016">
    <property type="entry name" value="GAF-like_dom_sf"/>
</dbReference>
<evidence type="ECO:0000313" key="13">
    <source>
        <dbReference type="EMBL" id="GGH28150.1"/>
    </source>
</evidence>
<dbReference type="Pfam" id="PF02518">
    <property type="entry name" value="HATPase_c"/>
    <property type="match status" value="1"/>
</dbReference>
<evidence type="ECO:0000256" key="7">
    <source>
        <dbReference type="ARBA" id="ARBA00022679"/>
    </source>
</evidence>
<dbReference type="GO" id="GO:0009584">
    <property type="term" value="P:detection of visible light"/>
    <property type="evidence" value="ECO:0007669"/>
    <property type="project" value="InterPro"/>
</dbReference>
<dbReference type="CDD" id="cd00082">
    <property type="entry name" value="HisKA"/>
    <property type="match status" value="1"/>
</dbReference>
<gene>
    <name evidence="13" type="ORF">GCM10007036_37180</name>
</gene>
<dbReference type="SUPFAM" id="SSF55874">
    <property type="entry name" value="ATPase domain of HSP90 chaperone/DNA topoisomerase II/histidine kinase"/>
    <property type="match status" value="1"/>
</dbReference>
<dbReference type="SUPFAM" id="SSF55781">
    <property type="entry name" value="GAF domain-like"/>
    <property type="match status" value="2"/>
</dbReference>
<dbReference type="Proteomes" id="UP000603912">
    <property type="component" value="Unassembled WGS sequence"/>
</dbReference>
<keyword evidence="4" id="KW-0600">Photoreceptor protein</keyword>
<evidence type="ECO:0000256" key="8">
    <source>
        <dbReference type="ARBA" id="ARBA00022777"/>
    </source>
</evidence>
<keyword evidence="10" id="KW-0675">Receptor</keyword>
<comment type="caution">
    <text evidence="13">The sequence shown here is derived from an EMBL/GenBank/DDBJ whole genome shotgun (WGS) entry which is preliminary data.</text>
</comment>
<feature type="domain" description="Histidine kinase" evidence="12">
    <location>
        <begin position="523"/>
        <end position="737"/>
    </location>
</feature>
<dbReference type="InterPro" id="IPR013654">
    <property type="entry name" value="PAS_2"/>
</dbReference>
<keyword evidence="5" id="KW-0597">Phosphoprotein</keyword>
<keyword evidence="6" id="KW-0716">Sensory transduction</keyword>
<dbReference type="PANTHER" id="PTHR42878:SF15">
    <property type="entry name" value="BACTERIOPHYTOCHROME"/>
    <property type="match status" value="1"/>
</dbReference>
<proteinExistence type="inferred from homology"/>
<dbReference type="Pfam" id="PF00360">
    <property type="entry name" value="PHY"/>
    <property type="match status" value="1"/>
</dbReference>
<dbReference type="EMBL" id="BMES01000002">
    <property type="protein sequence ID" value="GGH28150.1"/>
    <property type="molecule type" value="Genomic_DNA"/>
</dbReference>
<dbReference type="EC" id="2.7.13.3" evidence="3"/>
<evidence type="ECO:0000256" key="4">
    <source>
        <dbReference type="ARBA" id="ARBA00022543"/>
    </source>
</evidence>
<evidence type="ECO:0000256" key="5">
    <source>
        <dbReference type="ARBA" id="ARBA00022553"/>
    </source>
</evidence>
<keyword evidence="7" id="KW-0808">Transferase</keyword>
<dbReference type="SMART" id="SM00065">
    <property type="entry name" value="GAF"/>
    <property type="match status" value="1"/>
</dbReference>
<evidence type="ECO:0000259" key="11">
    <source>
        <dbReference type="PROSITE" id="PS50046"/>
    </source>
</evidence>
<dbReference type="Pfam" id="PF08446">
    <property type="entry name" value="PAS_2"/>
    <property type="match status" value="1"/>
</dbReference>
<dbReference type="SMART" id="SM00387">
    <property type="entry name" value="HATPase_c"/>
    <property type="match status" value="1"/>
</dbReference>
<dbReference type="SMART" id="SM00388">
    <property type="entry name" value="HisKA"/>
    <property type="match status" value="1"/>
</dbReference>
<dbReference type="GO" id="GO:0009881">
    <property type="term" value="F:photoreceptor activity"/>
    <property type="evidence" value="ECO:0007669"/>
    <property type="project" value="UniProtKB-KW"/>
</dbReference>
<evidence type="ECO:0000256" key="2">
    <source>
        <dbReference type="ARBA" id="ARBA00006402"/>
    </source>
</evidence>
<dbReference type="Gene3D" id="3.30.450.20">
    <property type="entry name" value="PAS domain"/>
    <property type="match status" value="1"/>
</dbReference>
<dbReference type="GO" id="GO:0000156">
    <property type="term" value="F:phosphorelay response regulator activity"/>
    <property type="evidence" value="ECO:0007669"/>
    <property type="project" value="TreeGrafter"/>
</dbReference>
<dbReference type="PRINTS" id="PR01033">
    <property type="entry name" value="PHYTOCHROME"/>
</dbReference>
<sequence length="739" mass="80909">MGEPLTDPMLDSCAVEPIRTPGSIQPHGVLFALTPGDWRIAQASANAGRVLTCPLDEALGRALPDLLADAGGEIASGLASADGFAASRVVRVAGVDYHPVLHQADGLAVLEFEEAAHGANVRLEAAYSDVRKLAQDLQDCADSDAIAQRVADAVRRVTGFDRALVYRFDAQWSGEVLGESSNGVLPSYLGLRFPASDIPAQARELYRLNRVRQIPSANYEPQPLLRAPDVDSPASLDLSYSVLRSVSPVHLEYMRNMGTAASMSISIVVNGRLWGLISCHSAESRRAPQPVRAACDFIGQLAAMRLAGLSLYAEAAERVRLQAVHARLLTNMAVSHQFLDGLVQDGERLLALAGATGAAVVSEFDVRLVGDAPDEDAIRMVADKLADLVEDGFYATDSLVRDMPEAAAITDKASGLAAISISQIHPSYVMWFRPEVVRTVTWAGEPVKSREPVTGRLSPRTSFAAWKETVSQTATPWSRPEIDAVRGLRTALIDIVLRKAEQMAEISGELEKSNKELEAFSYSVSHDLRAPFRHIVGYAELLRERDGDKFDDKASHYLETIIQSAFSAGRLVDDLLSFSQAGRVTLHPVRVDMNKLVEEVRRLLMPETEGKSIDWRVDKLPPTLGDPSLLRQVWQNLISNAVKYSAKRERIVIEIRAERRGRETVYLVRDNGVGFDMAYVGKLFGVFQRLHRAEEFEGTGIGLANVRRMVERHGGRVWAESALDQGAAFFFALPNSEGR</sequence>
<dbReference type="GO" id="GO:0030295">
    <property type="term" value="F:protein kinase activator activity"/>
    <property type="evidence" value="ECO:0007669"/>
    <property type="project" value="TreeGrafter"/>
</dbReference>
<evidence type="ECO:0000313" key="14">
    <source>
        <dbReference type="Proteomes" id="UP000603912"/>
    </source>
</evidence>
<dbReference type="InterPro" id="IPR016132">
    <property type="entry name" value="Phyto_chromo_attachment"/>
</dbReference>
<dbReference type="Gene3D" id="3.30.450.40">
    <property type="match status" value="1"/>
</dbReference>
<dbReference type="Gene3D" id="1.10.287.130">
    <property type="match status" value="1"/>
</dbReference>
<evidence type="ECO:0000256" key="10">
    <source>
        <dbReference type="ARBA" id="ARBA00023170"/>
    </source>
</evidence>
<keyword evidence="14" id="KW-1185">Reference proteome</keyword>
<accession>A0A917IAE5</accession>
<dbReference type="InterPro" id="IPR036097">
    <property type="entry name" value="HisK_dim/P_sf"/>
</dbReference>
<evidence type="ECO:0000259" key="12">
    <source>
        <dbReference type="PROSITE" id="PS50109"/>
    </source>
</evidence>
<comment type="similarity">
    <text evidence="2">In the N-terminal section; belongs to the phytochrome family.</text>
</comment>
<evidence type="ECO:0000256" key="1">
    <source>
        <dbReference type="ARBA" id="ARBA00000085"/>
    </source>
</evidence>
<dbReference type="AlphaFoldDB" id="A0A917IAE5"/>
<dbReference type="Gene3D" id="3.30.565.10">
    <property type="entry name" value="Histidine kinase-like ATPase, C-terminal domain"/>
    <property type="match status" value="1"/>
</dbReference>
<dbReference type="RefSeq" id="WP_188519178.1">
    <property type="nucleotide sequence ID" value="NZ_BMES01000002.1"/>
</dbReference>
<dbReference type="Pfam" id="PF00512">
    <property type="entry name" value="HisKA"/>
    <property type="match status" value="1"/>
</dbReference>
<evidence type="ECO:0000256" key="9">
    <source>
        <dbReference type="ARBA" id="ARBA00022991"/>
    </source>
</evidence>
<dbReference type="GO" id="GO:0000155">
    <property type="term" value="F:phosphorelay sensor kinase activity"/>
    <property type="evidence" value="ECO:0007669"/>
    <property type="project" value="InterPro"/>
</dbReference>
<dbReference type="SUPFAM" id="SSF47384">
    <property type="entry name" value="Homodimeric domain of signal transducing histidine kinase"/>
    <property type="match status" value="1"/>
</dbReference>
<dbReference type="PROSITE" id="PS50109">
    <property type="entry name" value="HIS_KIN"/>
    <property type="match status" value="1"/>
</dbReference>
<dbReference type="GO" id="GO:0007234">
    <property type="term" value="P:osmosensory signaling via phosphorelay pathway"/>
    <property type="evidence" value="ECO:0007669"/>
    <property type="project" value="TreeGrafter"/>
</dbReference>
<protein>
    <recommendedName>
        <fullName evidence="3">histidine kinase</fullName>
        <ecNumber evidence="3">2.7.13.3</ecNumber>
    </recommendedName>
</protein>
<keyword evidence="9" id="KW-0157">Chromophore</keyword>
<dbReference type="PROSITE" id="PS50046">
    <property type="entry name" value="PHYTOCHROME_2"/>
    <property type="match status" value="1"/>
</dbReference>
<dbReference type="InterPro" id="IPR013515">
    <property type="entry name" value="Phytochrome_cen-reg"/>
</dbReference>
<dbReference type="InterPro" id="IPR036890">
    <property type="entry name" value="HATPase_C_sf"/>
</dbReference>
<comment type="catalytic activity">
    <reaction evidence="1">
        <text>ATP + protein L-histidine = ADP + protein N-phospho-L-histidine.</text>
        <dbReference type="EC" id="2.7.13.3"/>
    </reaction>
</comment>
<dbReference type="PANTHER" id="PTHR42878">
    <property type="entry name" value="TWO-COMPONENT HISTIDINE KINASE"/>
    <property type="match status" value="1"/>
</dbReference>
<dbReference type="GO" id="GO:0006355">
    <property type="term" value="P:regulation of DNA-templated transcription"/>
    <property type="evidence" value="ECO:0007669"/>
    <property type="project" value="InterPro"/>
</dbReference>
<dbReference type="SUPFAM" id="SSF55785">
    <property type="entry name" value="PYP-like sensor domain (PAS domain)"/>
    <property type="match status" value="1"/>
</dbReference>